<dbReference type="GO" id="GO:0046872">
    <property type="term" value="F:metal ion binding"/>
    <property type="evidence" value="ECO:0007669"/>
    <property type="project" value="UniProtKB-KW"/>
</dbReference>
<dbReference type="InterPro" id="IPR001303">
    <property type="entry name" value="Aldolase_II/adducin_N"/>
</dbReference>
<dbReference type="InterPro" id="IPR036409">
    <property type="entry name" value="Aldolase_II/adducin_N_sf"/>
</dbReference>
<dbReference type="InterPro" id="IPR036291">
    <property type="entry name" value="NAD(P)-bd_dom_sf"/>
</dbReference>
<comment type="caution">
    <text evidence="4">The sequence shown here is derived from an EMBL/GenBank/DDBJ whole genome shotgun (WGS) entry which is preliminary data.</text>
</comment>
<evidence type="ECO:0000313" key="4">
    <source>
        <dbReference type="EMBL" id="KKM65321.1"/>
    </source>
</evidence>
<evidence type="ECO:0000259" key="3">
    <source>
        <dbReference type="SMART" id="SM01007"/>
    </source>
</evidence>
<dbReference type="AlphaFoldDB" id="A0A0F9JSB8"/>
<keyword evidence="2" id="KW-0456">Lyase</keyword>
<name>A0A0F9JSB8_9ZZZZ</name>
<dbReference type="Pfam" id="PF02826">
    <property type="entry name" value="2-Hacid_dh_C"/>
    <property type="match status" value="1"/>
</dbReference>
<dbReference type="SUPFAM" id="SSF53639">
    <property type="entry name" value="AraD/HMP-PK domain-like"/>
    <property type="match status" value="1"/>
</dbReference>
<dbReference type="InterPro" id="IPR050197">
    <property type="entry name" value="Aldolase_class_II_sugar_metab"/>
</dbReference>
<dbReference type="GO" id="GO:0016832">
    <property type="term" value="F:aldehyde-lyase activity"/>
    <property type="evidence" value="ECO:0007669"/>
    <property type="project" value="TreeGrafter"/>
</dbReference>
<accession>A0A0F9JSB8</accession>
<dbReference type="EMBL" id="LAZR01010745">
    <property type="protein sequence ID" value="KKM65321.1"/>
    <property type="molecule type" value="Genomic_DNA"/>
</dbReference>
<dbReference type="SUPFAM" id="SSF51735">
    <property type="entry name" value="NAD(P)-binding Rossmann-fold domains"/>
    <property type="match status" value="1"/>
</dbReference>
<evidence type="ECO:0000256" key="2">
    <source>
        <dbReference type="ARBA" id="ARBA00023239"/>
    </source>
</evidence>
<dbReference type="Gene3D" id="3.40.50.720">
    <property type="entry name" value="NAD(P)-binding Rossmann-like Domain"/>
    <property type="match status" value="2"/>
</dbReference>
<keyword evidence="1" id="KW-0479">Metal-binding</keyword>
<protein>
    <recommendedName>
        <fullName evidence="3">Class II aldolase/adducin N-terminal domain-containing protein</fullName>
    </recommendedName>
</protein>
<organism evidence="4">
    <name type="scientific">marine sediment metagenome</name>
    <dbReference type="NCBI Taxonomy" id="412755"/>
    <lineage>
        <taxon>unclassified sequences</taxon>
        <taxon>metagenomes</taxon>
        <taxon>ecological metagenomes</taxon>
    </lineage>
</organism>
<sequence>KIGGAALDVFPLEPLDEDNVFIGLDNVIISPHIGGNTKEVVERQSEILLKDIELWLNGNIPKNLINPKTLKENGVFKPELKKKIARLKTEIVDLCKELLKNGHVIGSAGNVSIRLRDDEKEIVLITPSSVRYDEMKPKDILIIDMEGMVIKGERNPSVEKKMHLRVYKERDDINAIIHAHSIYSTVLSSLNLSIPPIMEELVPYVGGEIVCAEYGEAGTEELAEGVINALGEKNAVLLANHGNLCCGSHLDGALTVLHYVERGAKIFYLAKLIKDPNLLPEDTVEFEMEIFEIFKDSKKI</sequence>
<evidence type="ECO:0000256" key="1">
    <source>
        <dbReference type="ARBA" id="ARBA00022723"/>
    </source>
</evidence>
<feature type="non-terminal residue" evidence="4">
    <location>
        <position position="1"/>
    </location>
</feature>
<dbReference type="InterPro" id="IPR006140">
    <property type="entry name" value="D-isomer_DH_NAD-bd"/>
</dbReference>
<dbReference type="PANTHER" id="PTHR22789">
    <property type="entry name" value="FUCULOSE PHOSPHATE ALDOLASE"/>
    <property type="match status" value="1"/>
</dbReference>
<dbReference type="SMART" id="SM01007">
    <property type="entry name" value="Aldolase_II"/>
    <property type="match status" value="1"/>
</dbReference>
<reference evidence="4" key="1">
    <citation type="journal article" date="2015" name="Nature">
        <title>Complex archaea that bridge the gap between prokaryotes and eukaryotes.</title>
        <authorList>
            <person name="Spang A."/>
            <person name="Saw J.H."/>
            <person name="Jorgensen S.L."/>
            <person name="Zaremba-Niedzwiedzka K."/>
            <person name="Martijn J."/>
            <person name="Lind A.E."/>
            <person name="van Eijk R."/>
            <person name="Schleper C."/>
            <person name="Guy L."/>
            <person name="Ettema T.J."/>
        </authorList>
    </citation>
    <scope>NUCLEOTIDE SEQUENCE</scope>
</reference>
<dbReference type="GO" id="GO:0019323">
    <property type="term" value="P:pentose catabolic process"/>
    <property type="evidence" value="ECO:0007669"/>
    <property type="project" value="TreeGrafter"/>
</dbReference>
<feature type="domain" description="Class II aldolase/adducin N-terminal" evidence="3">
    <location>
        <begin position="89"/>
        <end position="268"/>
    </location>
</feature>
<gene>
    <name evidence="4" type="ORF">LCGC14_1492500</name>
</gene>
<proteinExistence type="predicted"/>
<dbReference type="PANTHER" id="PTHR22789:SF0">
    <property type="entry name" value="3-OXO-TETRONATE 4-PHOSPHATE DECARBOXYLASE-RELATED"/>
    <property type="match status" value="1"/>
</dbReference>
<dbReference type="Gene3D" id="3.40.225.10">
    <property type="entry name" value="Class II aldolase/adducin N-terminal domain"/>
    <property type="match status" value="1"/>
</dbReference>
<dbReference type="GO" id="GO:0051287">
    <property type="term" value="F:NAD binding"/>
    <property type="evidence" value="ECO:0007669"/>
    <property type="project" value="InterPro"/>
</dbReference>
<dbReference type="Pfam" id="PF00596">
    <property type="entry name" value="Aldolase_II"/>
    <property type="match status" value="1"/>
</dbReference>
<dbReference type="GO" id="GO:0005829">
    <property type="term" value="C:cytosol"/>
    <property type="evidence" value="ECO:0007669"/>
    <property type="project" value="TreeGrafter"/>
</dbReference>